<evidence type="ECO:0000256" key="3">
    <source>
        <dbReference type="ARBA" id="ARBA00022692"/>
    </source>
</evidence>
<reference evidence="7" key="1">
    <citation type="submission" date="2016-10" db="EMBL/GenBank/DDBJ databases">
        <title>Sequence of Gallionella enrichment culture.</title>
        <authorList>
            <person name="Poehlein A."/>
            <person name="Muehling M."/>
            <person name="Daniel R."/>
        </authorList>
    </citation>
    <scope>NUCLEOTIDE SEQUENCE</scope>
</reference>
<keyword evidence="3" id="KW-0812">Transmembrane</keyword>
<sequence length="433" mass="45650">MKSYKSLIAISVASALMALSGNAAASAFALIEQSSGLGNAFAGGAAGAEDATTIFFNPAGMTRLKGDQVTVAASFIQPSIKFSNTGSTGAALQTPGGNGGDAGGMVVVPNTYLVMELQPALRFGLGINSPFGLQTQYDPTWIGRFQAIDSQIKTVNLNPSLAYEVNDKVSLGIGLNYQHITGTLTSAVNYSAAIFAAGGGVVPNLEGVSAINGSDSAWGYNFGALFNLTPDTRVGVSYRSKINYNLTGTVAFSNVPGALAAQPALQNGNVTLPISMPDTFSISGFQQVNDKWDVMADATRTGWSALQQLTVSRTNGSVLQSTPENWTNTWRYSVGTTYHYNEQWLARAGAAYDQSPVSDAFRTARIPDNNRTWLTVGGQYKISNASKVDFGYAHLFVKDTPIANNQTATGGGNLVGMYSSSIDIVSLQYAYNF</sequence>
<evidence type="ECO:0000256" key="5">
    <source>
        <dbReference type="ARBA" id="ARBA00023136"/>
    </source>
</evidence>
<name>A0A1J5TM42_9ZZZZ</name>
<keyword evidence="2" id="KW-1134">Transmembrane beta strand</keyword>
<accession>A0A1J5TM42</accession>
<keyword evidence="5" id="KW-0472">Membrane</keyword>
<evidence type="ECO:0000313" key="7">
    <source>
        <dbReference type="EMBL" id="OIR17272.1"/>
    </source>
</evidence>
<dbReference type="SUPFAM" id="SSF56935">
    <property type="entry name" value="Porins"/>
    <property type="match status" value="1"/>
</dbReference>
<dbReference type="EMBL" id="MLJW01000005">
    <property type="protein sequence ID" value="OIR17272.1"/>
    <property type="molecule type" value="Genomic_DNA"/>
</dbReference>
<evidence type="ECO:0000256" key="4">
    <source>
        <dbReference type="ARBA" id="ARBA00022729"/>
    </source>
</evidence>
<comment type="caution">
    <text evidence="7">The sequence shown here is derived from an EMBL/GenBank/DDBJ whole genome shotgun (WGS) entry which is preliminary data.</text>
</comment>
<gene>
    <name evidence="7" type="ORF">GALL_22930</name>
</gene>
<dbReference type="GO" id="GO:0015483">
    <property type="term" value="F:long-chain fatty acid transporting porin activity"/>
    <property type="evidence" value="ECO:0007669"/>
    <property type="project" value="TreeGrafter"/>
</dbReference>
<keyword evidence="4" id="KW-0732">Signal</keyword>
<dbReference type="AlphaFoldDB" id="A0A1J5TM42"/>
<dbReference type="Gene3D" id="2.40.160.60">
    <property type="entry name" value="Outer membrane protein transport protein (OMPP1/FadL/TodX)"/>
    <property type="match status" value="1"/>
</dbReference>
<dbReference type="InterPro" id="IPR005017">
    <property type="entry name" value="OMPP1/FadL/TodX"/>
</dbReference>
<proteinExistence type="predicted"/>
<protein>
    <submittedName>
        <fullName evidence="7">Putative outer membrane protein</fullName>
    </submittedName>
</protein>
<dbReference type="PANTHER" id="PTHR35093">
    <property type="entry name" value="OUTER MEMBRANE PROTEIN NMB0088-RELATED"/>
    <property type="match status" value="1"/>
</dbReference>
<evidence type="ECO:0000256" key="1">
    <source>
        <dbReference type="ARBA" id="ARBA00004571"/>
    </source>
</evidence>
<dbReference type="Pfam" id="PF03349">
    <property type="entry name" value="Toluene_X"/>
    <property type="match status" value="1"/>
</dbReference>
<dbReference type="PANTHER" id="PTHR35093:SF8">
    <property type="entry name" value="OUTER MEMBRANE PROTEIN NMB0088-RELATED"/>
    <property type="match status" value="1"/>
</dbReference>
<dbReference type="GO" id="GO:0009279">
    <property type="term" value="C:cell outer membrane"/>
    <property type="evidence" value="ECO:0007669"/>
    <property type="project" value="UniProtKB-SubCell"/>
</dbReference>
<keyword evidence="6" id="KW-0998">Cell outer membrane</keyword>
<comment type="subcellular location">
    <subcellularLocation>
        <location evidence="1">Cell outer membrane</location>
        <topology evidence="1">Multi-pass membrane protein</topology>
    </subcellularLocation>
</comment>
<evidence type="ECO:0000256" key="2">
    <source>
        <dbReference type="ARBA" id="ARBA00022452"/>
    </source>
</evidence>
<organism evidence="7">
    <name type="scientific">mine drainage metagenome</name>
    <dbReference type="NCBI Taxonomy" id="410659"/>
    <lineage>
        <taxon>unclassified sequences</taxon>
        <taxon>metagenomes</taxon>
        <taxon>ecological metagenomes</taxon>
    </lineage>
</organism>
<evidence type="ECO:0000256" key="6">
    <source>
        <dbReference type="ARBA" id="ARBA00023237"/>
    </source>
</evidence>